<feature type="binding site" evidence="9">
    <location>
        <position position="239"/>
    </location>
    <ligand>
        <name>K(+)</name>
        <dbReference type="ChEBI" id="CHEBI:29103"/>
    </ligand>
</feature>
<protein>
    <recommendedName>
        <fullName evidence="9">Ribokinase</fullName>
        <shortName evidence="9">RK</shortName>
        <ecNumber evidence="9">2.7.1.15</ecNumber>
    </recommendedName>
</protein>
<keyword evidence="4 9" id="KW-0418">Kinase</keyword>
<evidence type="ECO:0000313" key="11">
    <source>
        <dbReference type="EMBL" id="MCK0087178.1"/>
    </source>
</evidence>
<dbReference type="GO" id="GO:0004747">
    <property type="term" value="F:ribokinase activity"/>
    <property type="evidence" value="ECO:0007669"/>
    <property type="project" value="UniProtKB-UniRule"/>
</dbReference>
<comment type="catalytic activity">
    <reaction evidence="9">
        <text>D-ribose + ATP = D-ribose 5-phosphate + ADP + H(+)</text>
        <dbReference type="Rhea" id="RHEA:13697"/>
        <dbReference type="ChEBI" id="CHEBI:15378"/>
        <dbReference type="ChEBI" id="CHEBI:30616"/>
        <dbReference type="ChEBI" id="CHEBI:47013"/>
        <dbReference type="ChEBI" id="CHEBI:78346"/>
        <dbReference type="ChEBI" id="CHEBI:456216"/>
        <dbReference type="EC" id="2.7.1.15"/>
    </reaction>
</comment>
<keyword evidence="1 9" id="KW-0808">Transferase</keyword>
<dbReference type="Proteomes" id="UP001203136">
    <property type="component" value="Unassembled WGS sequence"/>
</dbReference>
<comment type="function">
    <text evidence="9">Catalyzes the phosphorylation of ribose at O-5 in a reaction requiring ATP and magnesium. The resulting D-ribose-5-phosphate can then be used either for sythesis of nucleotides, histidine, and tryptophan, or as a component of the pentose phosphate pathway.</text>
</comment>
<feature type="domain" description="Carbohydrate kinase PfkB" evidence="10">
    <location>
        <begin position="4"/>
        <end position="285"/>
    </location>
</feature>
<dbReference type="InterPro" id="IPR029056">
    <property type="entry name" value="Ribokinase-like"/>
</dbReference>
<comment type="similarity">
    <text evidence="9">Belongs to the carbohydrate kinase PfkB family. Ribokinase subfamily.</text>
</comment>
<accession>A0AAW5F5Q4</accession>
<proteinExistence type="inferred from homology"/>
<comment type="subcellular location">
    <subcellularLocation>
        <location evidence="9">Cytoplasm</location>
    </subcellularLocation>
</comment>
<feature type="binding site" evidence="9">
    <location>
        <position position="136"/>
    </location>
    <ligand>
        <name>substrate</name>
    </ligand>
</feature>
<comment type="pathway">
    <text evidence="9">Carbohydrate metabolism; D-ribose degradation; D-ribose 5-phosphate from beta-D-ribopyranose: step 2/2.</text>
</comment>
<dbReference type="GO" id="GO:0019303">
    <property type="term" value="P:D-ribose catabolic process"/>
    <property type="evidence" value="ECO:0007669"/>
    <property type="project" value="UniProtKB-UniRule"/>
</dbReference>
<organism evidence="11 12">
    <name type="scientific">Clostridium symbiosum</name>
    <name type="common">Bacteroides symbiosus</name>
    <dbReference type="NCBI Taxonomy" id="1512"/>
    <lineage>
        <taxon>Bacteria</taxon>
        <taxon>Bacillati</taxon>
        <taxon>Bacillota</taxon>
        <taxon>Clostridia</taxon>
        <taxon>Lachnospirales</taxon>
        <taxon>Lachnospiraceae</taxon>
        <taxon>Otoolea</taxon>
    </lineage>
</organism>
<evidence type="ECO:0000256" key="1">
    <source>
        <dbReference type="ARBA" id="ARBA00022679"/>
    </source>
</evidence>
<comment type="caution">
    <text evidence="11">The sequence shown here is derived from an EMBL/GenBank/DDBJ whole genome shotgun (WGS) entry which is preliminary data.</text>
</comment>
<dbReference type="Pfam" id="PF00294">
    <property type="entry name" value="PfkB"/>
    <property type="match status" value="1"/>
</dbReference>
<dbReference type="InterPro" id="IPR011877">
    <property type="entry name" value="Ribokinase"/>
</dbReference>
<comment type="subunit">
    <text evidence="9">Homodimer.</text>
</comment>
<dbReference type="HAMAP" id="MF_01987">
    <property type="entry name" value="Ribokinase"/>
    <property type="match status" value="1"/>
</dbReference>
<evidence type="ECO:0000259" key="10">
    <source>
        <dbReference type="Pfam" id="PF00294"/>
    </source>
</evidence>
<feature type="binding site" evidence="9">
    <location>
        <position position="237"/>
    </location>
    <ligand>
        <name>K(+)</name>
        <dbReference type="ChEBI" id="CHEBI:29103"/>
    </ligand>
</feature>
<keyword evidence="7 9" id="KW-0630">Potassium</keyword>
<dbReference type="InterPro" id="IPR002139">
    <property type="entry name" value="Ribo/fructo_kinase"/>
</dbReference>
<feature type="binding site" evidence="9">
    <location>
        <position position="282"/>
    </location>
    <ligand>
        <name>K(+)</name>
        <dbReference type="ChEBI" id="CHEBI:29103"/>
    </ligand>
</feature>
<feature type="active site" description="Proton acceptor" evidence="9">
    <location>
        <position position="243"/>
    </location>
</feature>
<dbReference type="GO" id="GO:0005737">
    <property type="term" value="C:cytoplasm"/>
    <property type="evidence" value="ECO:0007669"/>
    <property type="project" value="UniProtKB-SubCell"/>
</dbReference>
<evidence type="ECO:0000256" key="6">
    <source>
        <dbReference type="ARBA" id="ARBA00022842"/>
    </source>
</evidence>
<dbReference type="Gene3D" id="3.40.1190.20">
    <property type="match status" value="1"/>
</dbReference>
<evidence type="ECO:0000256" key="9">
    <source>
        <dbReference type="HAMAP-Rule" id="MF_01987"/>
    </source>
</evidence>
<dbReference type="EC" id="2.7.1.15" evidence="9"/>
<keyword evidence="6 9" id="KW-0460">Magnesium</keyword>
<dbReference type="PANTHER" id="PTHR10584:SF166">
    <property type="entry name" value="RIBOKINASE"/>
    <property type="match status" value="1"/>
</dbReference>
<dbReference type="CDD" id="cd01174">
    <property type="entry name" value="ribokinase"/>
    <property type="match status" value="1"/>
</dbReference>
<keyword evidence="2 9" id="KW-0479">Metal-binding</keyword>
<feature type="binding site" evidence="9">
    <location>
        <position position="243"/>
    </location>
    <ligand>
        <name>substrate</name>
    </ligand>
</feature>
<feature type="binding site" evidence="9">
    <location>
        <begin position="211"/>
        <end position="216"/>
    </location>
    <ligand>
        <name>ATP</name>
        <dbReference type="ChEBI" id="CHEBI:30616"/>
    </ligand>
</feature>
<gene>
    <name evidence="9" type="primary">rbsK</name>
    <name evidence="11" type="ORF">K5I21_15105</name>
</gene>
<keyword evidence="9" id="KW-0963">Cytoplasm</keyword>
<feature type="binding site" evidence="9">
    <location>
        <position position="278"/>
    </location>
    <ligand>
        <name>K(+)</name>
        <dbReference type="ChEBI" id="CHEBI:29103"/>
    </ligand>
</feature>
<dbReference type="PRINTS" id="PR00990">
    <property type="entry name" value="RIBOKINASE"/>
</dbReference>
<feature type="binding site" evidence="9">
    <location>
        <position position="273"/>
    </location>
    <ligand>
        <name>K(+)</name>
        <dbReference type="ChEBI" id="CHEBI:29103"/>
    </ligand>
</feature>
<dbReference type="RefSeq" id="WP_247213239.1">
    <property type="nucleotide sequence ID" value="NZ_JAINVB010000001.1"/>
</dbReference>
<dbReference type="GO" id="GO:0046872">
    <property type="term" value="F:metal ion binding"/>
    <property type="evidence" value="ECO:0007669"/>
    <property type="project" value="UniProtKB-KW"/>
</dbReference>
<feature type="binding site" evidence="9">
    <location>
        <begin position="38"/>
        <end position="42"/>
    </location>
    <ligand>
        <name>substrate</name>
    </ligand>
</feature>
<feature type="binding site" evidence="9">
    <location>
        <begin position="242"/>
        <end position="243"/>
    </location>
    <ligand>
        <name>ATP</name>
        <dbReference type="ChEBI" id="CHEBI:30616"/>
    </ligand>
</feature>
<feature type="binding site" evidence="9">
    <location>
        <position position="276"/>
    </location>
    <ligand>
        <name>K(+)</name>
        <dbReference type="ChEBI" id="CHEBI:29103"/>
    </ligand>
</feature>
<evidence type="ECO:0000256" key="8">
    <source>
        <dbReference type="ARBA" id="ARBA00023277"/>
    </source>
</evidence>
<comment type="cofactor">
    <cofactor evidence="9">
        <name>Mg(2+)</name>
        <dbReference type="ChEBI" id="CHEBI:18420"/>
    </cofactor>
    <text evidence="9">Requires a divalent cation, most likely magnesium in vivo, as an electrophilic catalyst to aid phosphoryl group transfer. It is the chelate of the metal and the nucleotide that is the actual substrate.</text>
</comment>
<evidence type="ECO:0000256" key="2">
    <source>
        <dbReference type="ARBA" id="ARBA00022723"/>
    </source>
</evidence>
<keyword evidence="5 9" id="KW-0067">ATP-binding</keyword>
<evidence type="ECO:0000256" key="7">
    <source>
        <dbReference type="ARBA" id="ARBA00022958"/>
    </source>
</evidence>
<dbReference type="EMBL" id="JAINVB010000001">
    <property type="protein sequence ID" value="MCK0087178.1"/>
    <property type="molecule type" value="Genomic_DNA"/>
</dbReference>
<keyword evidence="8 9" id="KW-0119">Carbohydrate metabolism</keyword>
<comment type="activity regulation">
    <text evidence="9">Activated by a monovalent cation that binds near, but not in, the active site. The most likely occupant of the site in vivo is potassium. Ion binding induces a conformational change that may alter substrate affinity.</text>
</comment>
<dbReference type="SUPFAM" id="SSF53613">
    <property type="entry name" value="Ribokinase-like"/>
    <property type="match status" value="1"/>
</dbReference>
<dbReference type="GO" id="GO:0005524">
    <property type="term" value="F:ATP binding"/>
    <property type="evidence" value="ECO:0007669"/>
    <property type="project" value="UniProtKB-UniRule"/>
</dbReference>
<dbReference type="InterPro" id="IPR011611">
    <property type="entry name" value="PfkB_dom"/>
</dbReference>
<name>A0AAW5F5Q4_CLOSY</name>
<dbReference type="AlphaFoldDB" id="A0AAW5F5Q4"/>
<comment type="caution">
    <text evidence="9">Lacks conserved residue(s) required for the propagation of feature annotation.</text>
</comment>
<sequence>MRILNYGSLNLDYTYHVQHIVAPGETVASSGLEVFCGGKGLNQSIALAKAGASVFHGGMTGEDGDPLLEACRRSGVDSRFIRRIEGRSGSAVIQVERGGQNSIVLYGGANQANKPEFVDEALAFFEEGEWLLLQNEVNGLDYMIEKAHSNGLKIALNPSPFQEDILKCGIVKVSLLFLNEVEGEQLTKKTEPEQMIKILNREYPETAVVLTLGGAGAVYAAGGEVFLCPARKVEALDTTGAGDTFTGYFLAALTDGKTPRRCLEEAAAAAAIAVSRLGASASIPERSEVEKLLNDSPVR</sequence>
<evidence type="ECO:0000313" key="12">
    <source>
        <dbReference type="Proteomes" id="UP001203136"/>
    </source>
</evidence>
<feature type="binding site" evidence="9">
    <location>
        <begin position="10"/>
        <end position="12"/>
    </location>
    <ligand>
        <name>substrate</name>
    </ligand>
</feature>
<keyword evidence="3 9" id="KW-0547">Nucleotide-binding</keyword>
<evidence type="ECO:0000256" key="4">
    <source>
        <dbReference type="ARBA" id="ARBA00022777"/>
    </source>
</evidence>
<reference evidence="11" key="1">
    <citation type="journal article" date="2022" name="Cell Host Microbe">
        <title>Colonization of the live biotherapeutic product VE303 and modulation of the microbiota and metabolites in healthy volunteers.</title>
        <authorList>
            <person name="Dsouza M."/>
            <person name="Menon R."/>
            <person name="Crossette E."/>
            <person name="Bhattarai S.K."/>
            <person name="Schneider J."/>
            <person name="Kim Y.G."/>
            <person name="Reddy S."/>
            <person name="Caballero S."/>
            <person name="Felix C."/>
            <person name="Cornacchione L."/>
            <person name="Hendrickson J."/>
            <person name="Watson A.R."/>
            <person name="Minot S.S."/>
            <person name="Greenfield N."/>
            <person name="Schopf L."/>
            <person name="Szabady R."/>
            <person name="Patarroyo J."/>
            <person name="Smith W."/>
            <person name="Harrison P."/>
            <person name="Kuijper E.J."/>
            <person name="Kelly C.P."/>
            <person name="Olle B."/>
            <person name="Bobilev D."/>
            <person name="Silber J.L."/>
            <person name="Bucci V."/>
            <person name="Roberts B."/>
            <person name="Faith J."/>
            <person name="Norman J.M."/>
        </authorList>
    </citation>
    <scope>NUCLEOTIDE SEQUENCE</scope>
    <source>
        <strain evidence="11">VE303-04</strain>
    </source>
</reference>
<feature type="binding site" evidence="9">
    <location>
        <position position="179"/>
    </location>
    <ligand>
        <name>ATP</name>
        <dbReference type="ChEBI" id="CHEBI:30616"/>
    </ligand>
</feature>
<evidence type="ECO:0000256" key="5">
    <source>
        <dbReference type="ARBA" id="ARBA00022840"/>
    </source>
</evidence>
<dbReference type="PANTHER" id="PTHR10584">
    <property type="entry name" value="SUGAR KINASE"/>
    <property type="match status" value="1"/>
</dbReference>
<evidence type="ECO:0000256" key="3">
    <source>
        <dbReference type="ARBA" id="ARBA00022741"/>
    </source>
</evidence>